<dbReference type="InterPro" id="IPR011009">
    <property type="entry name" value="Kinase-like_dom_sf"/>
</dbReference>
<dbReference type="SUPFAM" id="SSF56112">
    <property type="entry name" value="Protein kinase-like (PK-like)"/>
    <property type="match status" value="1"/>
</dbReference>
<feature type="region of interest" description="Disordered" evidence="1">
    <location>
        <begin position="1"/>
        <end position="31"/>
    </location>
</feature>
<accession>A0A9P5TVT2</accession>
<evidence type="ECO:0000256" key="1">
    <source>
        <dbReference type="SAM" id="MobiDB-lite"/>
    </source>
</evidence>
<comment type="caution">
    <text evidence="2">The sequence shown here is derived from an EMBL/GenBank/DDBJ whole genome shotgun (WGS) entry which is preliminary data.</text>
</comment>
<dbReference type="EMBL" id="JADNRY010000984">
    <property type="protein sequence ID" value="KAF9023103.1"/>
    <property type="molecule type" value="Genomic_DNA"/>
</dbReference>
<dbReference type="AlphaFoldDB" id="A0A9P5TVT2"/>
<dbReference type="Proteomes" id="UP000772434">
    <property type="component" value="Unassembled WGS sequence"/>
</dbReference>
<organism evidence="2 3">
    <name type="scientific">Rhodocollybia butyracea</name>
    <dbReference type="NCBI Taxonomy" id="206335"/>
    <lineage>
        <taxon>Eukaryota</taxon>
        <taxon>Fungi</taxon>
        <taxon>Dikarya</taxon>
        <taxon>Basidiomycota</taxon>
        <taxon>Agaricomycotina</taxon>
        <taxon>Agaricomycetes</taxon>
        <taxon>Agaricomycetidae</taxon>
        <taxon>Agaricales</taxon>
        <taxon>Marasmiineae</taxon>
        <taxon>Omphalotaceae</taxon>
        <taxon>Rhodocollybia</taxon>
    </lineage>
</organism>
<feature type="compositionally biased region" description="Polar residues" evidence="1">
    <location>
        <begin position="17"/>
        <end position="29"/>
    </location>
</feature>
<proteinExistence type="predicted"/>
<feature type="non-terminal residue" evidence="2">
    <location>
        <position position="376"/>
    </location>
</feature>
<reference evidence="2" key="1">
    <citation type="submission" date="2020-11" db="EMBL/GenBank/DDBJ databases">
        <authorList>
            <consortium name="DOE Joint Genome Institute"/>
            <person name="Ahrendt S."/>
            <person name="Riley R."/>
            <person name="Andreopoulos W."/>
            <person name="Labutti K."/>
            <person name="Pangilinan J."/>
            <person name="Ruiz-Duenas F.J."/>
            <person name="Barrasa J.M."/>
            <person name="Sanchez-Garcia M."/>
            <person name="Camarero S."/>
            <person name="Miyauchi S."/>
            <person name="Serrano A."/>
            <person name="Linde D."/>
            <person name="Babiker R."/>
            <person name="Drula E."/>
            <person name="Ayuso-Fernandez I."/>
            <person name="Pacheco R."/>
            <person name="Padilla G."/>
            <person name="Ferreira P."/>
            <person name="Barriuso J."/>
            <person name="Kellner H."/>
            <person name="Castanera R."/>
            <person name="Alfaro M."/>
            <person name="Ramirez L."/>
            <person name="Pisabarro A.G."/>
            <person name="Kuo A."/>
            <person name="Tritt A."/>
            <person name="Lipzen A."/>
            <person name="He G."/>
            <person name="Yan M."/>
            <person name="Ng V."/>
            <person name="Cullen D."/>
            <person name="Martin F."/>
            <person name="Rosso M.-N."/>
            <person name="Henrissat B."/>
            <person name="Hibbett D."/>
            <person name="Martinez A.T."/>
            <person name="Grigoriev I.V."/>
        </authorList>
    </citation>
    <scope>NUCLEOTIDE SEQUENCE</scope>
    <source>
        <strain evidence="2">AH 40177</strain>
    </source>
</reference>
<evidence type="ECO:0000313" key="3">
    <source>
        <dbReference type="Proteomes" id="UP000772434"/>
    </source>
</evidence>
<sequence>MTSIKSPSTPPPVPAKSHSTPLNQGSSRYSQKHMRHICNSMSSTPAYLFDEFLRQRQSIWKDLTLSRSIADKLETLNHPTGLEPNLYAPFATLANALLDGLGYTDVRFCRNDNKIISGPYSSRKPHLVVVRAASLGHLVGKKGSACVVKLSLPAKTGLSESNLFDEAHWQWIVYSTELPSTQTQIRPEAFLKDAYEQRILRIVVMAELFPMADLTDPADLEIVFRMYSTVSYRWLCEHAKLLHRDLSVANIMFRRGSNGRVHGPYMAIDILESSPPPVHLYRHDLESLYYVLVCTVCPADLSYIKDWFSLSGPAMAKTKRSFFVEPNPVPRPDFEVFLKWMKPIHRAFTLGLVAQSSHAGGYQTDQPYDHETLGGN</sequence>
<gene>
    <name evidence="2" type="ORF">BDP27DRAFT_1352980</name>
</gene>
<evidence type="ECO:0000313" key="2">
    <source>
        <dbReference type="EMBL" id="KAF9023103.1"/>
    </source>
</evidence>
<name>A0A9P5TVT2_9AGAR</name>
<protein>
    <submittedName>
        <fullName evidence="2">Uncharacterized protein</fullName>
    </submittedName>
</protein>
<dbReference type="OrthoDB" id="5569250at2759"/>
<keyword evidence="3" id="KW-1185">Reference proteome</keyword>